<keyword evidence="3" id="KW-0479">Metal-binding</keyword>
<dbReference type="FunFam" id="3.30.160.60:FF:000099">
    <property type="entry name" value="Zinc finger protein 79"/>
    <property type="match status" value="1"/>
</dbReference>
<dbReference type="FunFam" id="3.30.160.60:FF:001437">
    <property type="entry name" value="Zinc finger protein 594"/>
    <property type="match status" value="1"/>
</dbReference>
<feature type="domain" description="C2H2-type" evidence="13">
    <location>
        <begin position="299"/>
        <end position="326"/>
    </location>
</feature>
<feature type="compositionally biased region" description="Basic and acidic residues" evidence="12">
    <location>
        <begin position="1142"/>
        <end position="1152"/>
    </location>
</feature>
<name>A0A2T7PQD6_POMCA</name>
<dbReference type="OrthoDB" id="9439254at2759"/>
<feature type="domain" description="C2H2-type" evidence="13">
    <location>
        <begin position="721"/>
        <end position="744"/>
    </location>
</feature>
<feature type="domain" description="C2H2-type" evidence="13">
    <location>
        <begin position="271"/>
        <end position="298"/>
    </location>
</feature>
<feature type="domain" description="C2H2-type" evidence="13">
    <location>
        <begin position="355"/>
        <end position="382"/>
    </location>
</feature>
<keyword evidence="5 11" id="KW-0863">Zinc-finger</keyword>
<dbReference type="Pfam" id="PF12874">
    <property type="entry name" value="zf-met"/>
    <property type="match status" value="1"/>
</dbReference>
<dbReference type="GO" id="GO:0008270">
    <property type="term" value="F:zinc ion binding"/>
    <property type="evidence" value="ECO:0007669"/>
    <property type="project" value="UniProtKB-KW"/>
</dbReference>
<feature type="compositionally biased region" description="Basic and acidic residues" evidence="12">
    <location>
        <begin position="230"/>
        <end position="255"/>
    </location>
</feature>
<dbReference type="Proteomes" id="UP000245119">
    <property type="component" value="Linkage Group LG2"/>
</dbReference>
<keyword evidence="9" id="KW-0804">Transcription</keyword>
<evidence type="ECO:0000256" key="7">
    <source>
        <dbReference type="ARBA" id="ARBA00023015"/>
    </source>
</evidence>
<evidence type="ECO:0000259" key="13">
    <source>
        <dbReference type="PROSITE" id="PS50157"/>
    </source>
</evidence>
<reference evidence="14 15" key="1">
    <citation type="submission" date="2018-04" db="EMBL/GenBank/DDBJ databases">
        <title>The genome of golden apple snail Pomacea canaliculata provides insight into stress tolerance and invasive adaptation.</title>
        <authorList>
            <person name="Liu C."/>
            <person name="Liu B."/>
            <person name="Ren Y."/>
            <person name="Zhang Y."/>
            <person name="Wang H."/>
            <person name="Li S."/>
            <person name="Jiang F."/>
            <person name="Yin L."/>
            <person name="Zhang G."/>
            <person name="Qian W."/>
            <person name="Fan W."/>
        </authorList>
    </citation>
    <scope>NUCLEOTIDE SEQUENCE [LARGE SCALE GENOMIC DNA]</scope>
    <source>
        <strain evidence="14">SZHN2017</strain>
        <tissue evidence="14">Muscle</tissue>
    </source>
</reference>
<evidence type="ECO:0000313" key="14">
    <source>
        <dbReference type="EMBL" id="PVD35625.1"/>
    </source>
</evidence>
<dbReference type="Gene3D" id="3.30.160.60">
    <property type="entry name" value="Classic Zinc Finger"/>
    <property type="match status" value="10"/>
</dbReference>
<dbReference type="SUPFAM" id="SSF57667">
    <property type="entry name" value="beta-beta-alpha zinc fingers"/>
    <property type="match status" value="7"/>
</dbReference>
<evidence type="ECO:0000256" key="2">
    <source>
        <dbReference type="ARBA" id="ARBA00006991"/>
    </source>
</evidence>
<feature type="domain" description="C2H2-type" evidence="13">
    <location>
        <begin position="440"/>
        <end position="462"/>
    </location>
</feature>
<keyword evidence="8" id="KW-0238">DNA-binding</keyword>
<keyword evidence="10" id="KW-0539">Nucleus</keyword>
<evidence type="ECO:0000256" key="6">
    <source>
        <dbReference type="ARBA" id="ARBA00022833"/>
    </source>
</evidence>
<dbReference type="InterPro" id="IPR036236">
    <property type="entry name" value="Znf_C2H2_sf"/>
</dbReference>
<evidence type="ECO:0000256" key="10">
    <source>
        <dbReference type="ARBA" id="ARBA00023242"/>
    </source>
</evidence>
<dbReference type="GO" id="GO:0000978">
    <property type="term" value="F:RNA polymerase II cis-regulatory region sequence-specific DNA binding"/>
    <property type="evidence" value="ECO:0007669"/>
    <property type="project" value="TreeGrafter"/>
</dbReference>
<dbReference type="PROSITE" id="PS00028">
    <property type="entry name" value="ZINC_FINGER_C2H2_1"/>
    <property type="match status" value="13"/>
</dbReference>
<dbReference type="PROSITE" id="PS50157">
    <property type="entry name" value="ZINC_FINGER_C2H2_2"/>
    <property type="match status" value="12"/>
</dbReference>
<feature type="region of interest" description="Disordered" evidence="12">
    <location>
        <begin position="226"/>
        <end position="255"/>
    </location>
</feature>
<evidence type="ECO:0000256" key="12">
    <source>
        <dbReference type="SAM" id="MobiDB-lite"/>
    </source>
</evidence>
<feature type="domain" description="C2H2-type" evidence="13">
    <location>
        <begin position="162"/>
        <end position="190"/>
    </location>
</feature>
<feature type="domain" description="C2H2-type" evidence="13">
    <location>
        <begin position="327"/>
        <end position="354"/>
    </location>
</feature>
<dbReference type="AlphaFoldDB" id="A0A2T7PQD6"/>
<protein>
    <recommendedName>
        <fullName evidence="13">C2H2-type domain-containing protein</fullName>
    </recommendedName>
</protein>
<feature type="domain" description="C2H2-type" evidence="13">
    <location>
        <begin position="384"/>
        <end position="411"/>
    </location>
</feature>
<keyword evidence="6" id="KW-0862">Zinc</keyword>
<comment type="similarity">
    <text evidence="2">Belongs to the krueppel C2H2-type zinc-finger protein family.</text>
</comment>
<gene>
    <name evidence="14" type="ORF">C0Q70_02588</name>
</gene>
<comment type="subcellular location">
    <subcellularLocation>
        <location evidence="1">Nucleus</location>
    </subcellularLocation>
</comment>
<dbReference type="Pfam" id="PF00096">
    <property type="entry name" value="zf-C2H2"/>
    <property type="match status" value="8"/>
</dbReference>
<organism evidence="14 15">
    <name type="scientific">Pomacea canaliculata</name>
    <name type="common">Golden apple snail</name>
    <dbReference type="NCBI Taxonomy" id="400727"/>
    <lineage>
        <taxon>Eukaryota</taxon>
        <taxon>Metazoa</taxon>
        <taxon>Spiralia</taxon>
        <taxon>Lophotrochozoa</taxon>
        <taxon>Mollusca</taxon>
        <taxon>Gastropoda</taxon>
        <taxon>Caenogastropoda</taxon>
        <taxon>Architaenioglossa</taxon>
        <taxon>Ampullarioidea</taxon>
        <taxon>Ampullariidae</taxon>
        <taxon>Pomacea</taxon>
    </lineage>
</organism>
<feature type="domain" description="C2H2-type" evidence="13">
    <location>
        <begin position="767"/>
        <end position="795"/>
    </location>
</feature>
<dbReference type="PANTHER" id="PTHR23235:SF130">
    <property type="entry name" value="ZINC FINGER PROTEIN 367"/>
    <property type="match status" value="1"/>
</dbReference>
<keyword evidence="15" id="KW-1185">Reference proteome</keyword>
<dbReference type="GO" id="GO:0005634">
    <property type="term" value="C:nucleus"/>
    <property type="evidence" value="ECO:0007669"/>
    <property type="project" value="UniProtKB-SubCell"/>
</dbReference>
<dbReference type="SMART" id="SM00355">
    <property type="entry name" value="ZnF_C2H2"/>
    <property type="match status" value="14"/>
</dbReference>
<dbReference type="InterPro" id="IPR013087">
    <property type="entry name" value="Znf_C2H2_type"/>
</dbReference>
<dbReference type="EMBL" id="PZQS01000002">
    <property type="protein sequence ID" value="PVD35625.1"/>
    <property type="molecule type" value="Genomic_DNA"/>
</dbReference>
<keyword evidence="4" id="KW-0677">Repeat</keyword>
<dbReference type="PANTHER" id="PTHR23235">
    <property type="entry name" value="KRUEPPEL-LIKE TRANSCRIPTION FACTOR"/>
    <property type="match status" value="1"/>
</dbReference>
<evidence type="ECO:0000256" key="3">
    <source>
        <dbReference type="ARBA" id="ARBA00022723"/>
    </source>
</evidence>
<evidence type="ECO:0000256" key="4">
    <source>
        <dbReference type="ARBA" id="ARBA00022737"/>
    </source>
</evidence>
<proteinExistence type="inferred from homology"/>
<evidence type="ECO:0000313" key="15">
    <source>
        <dbReference type="Proteomes" id="UP000245119"/>
    </source>
</evidence>
<dbReference type="FunFam" id="3.30.160.60:FF:002104">
    <property type="entry name" value="Si:ch211-266d19.4"/>
    <property type="match status" value="1"/>
</dbReference>
<feature type="region of interest" description="Disordered" evidence="12">
    <location>
        <begin position="1132"/>
        <end position="1158"/>
    </location>
</feature>
<accession>A0A2T7PQD6</accession>
<dbReference type="FunFam" id="3.30.160.60:FF:002343">
    <property type="entry name" value="Zinc finger protein 33A"/>
    <property type="match status" value="1"/>
</dbReference>
<evidence type="ECO:0000256" key="11">
    <source>
        <dbReference type="PROSITE-ProRule" id="PRU00042"/>
    </source>
</evidence>
<feature type="domain" description="C2H2-type" evidence="13">
    <location>
        <begin position="693"/>
        <end position="720"/>
    </location>
</feature>
<keyword evidence="7" id="KW-0805">Transcription regulation</keyword>
<evidence type="ECO:0000256" key="9">
    <source>
        <dbReference type="ARBA" id="ARBA00023163"/>
    </source>
</evidence>
<feature type="domain" description="C2H2-type" evidence="13">
    <location>
        <begin position="15"/>
        <end position="42"/>
    </location>
</feature>
<comment type="caution">
    <text evidence="14">The sequence shown here is derived from an EMBL/GenBank/DDBJ whole genome shotgun (WGS) entry which is preliminary data.</text>
</comment>
<dbReference type="FunFam" id="3.30.160.60:FF:001370">
    <property type="entry name" value="Zinc finger protein"/>
    <property type="match status" value="2"/>
</dbReference>
<sequence>MSGAVSVLDPDARLFKCGTCGQEYRSLVECVAHMKIHSEGDAVAAPDTEITTLSSSLTEIHKIKAHDSTSESGVDTVPTLANQAEQLFQTVTTEHAVEGNIAGTIESTRATSQTHFSAPVLEFTNQEGLTRANLSSPKRIRHQRSIQKTGSNQHGKGAIQWYSCDLCCFAFMAETDLYKHKAKAHQVKQEVLGEYLDVSSSGSRECDSSTSALQVDLSTHVEYAAVSSEESERTAVNEEGDSRQHRDQKMVETGTSKEYELQANRNERRPFLCPDCPARFSHQSSLSVHRRKHSGHQPYRCSECHKTFWDPSNLRVHQRIHTNERPFKCDICGFAFNQANDLKTHRRRHTGEKPFTCGECNSSFCDASHFRRHIKKHAGIQPQIKCDLCDARFFHPSGLTRHRRKHTGEKNYICQICTSAFARLDTLKLHLRSHTGMRPYECGECGIRFADRSQCRRHIKRHGKGTVIIRTNTDQEASTKTNHIVINGASSDVPAQGTSTVQLPLPVENSSETFGIDSPCESIEIELSESLLNEEELVYQYGDMLITISRSTAETAAVTSDNPTSSKIVKLLACGECNAAFVTHKEVYEHIASKHVPTTKHLNPKTFDGNDELQTGQILTEVPPATPKEANPKQSESLFQTQTSHPLTEHNSMTKTLPDNIKNNMSSMALKSEPEIMRKRNVSKAPRVGEKKWQCGQCDASYHNQAELRRHATLHTGEKPYECPVCGKRTRDPSNLKRHIRTHTVPFFRQDALKQHARKHLSGDEKHDCKLCRRVFSSEISMQQHMSRRHSLAEHECKSCNQVFYDAVDLKSHIDKCHPITSSQEILSFSEMTKDGSEQELPGDGCSLAEDVLDETATESSFVADALCELASGRGTASESIKVLTIVKPSAAATGVESSSVNSVAAKQVLVDQTVILDTHMPDDAVGRLSFVDENAQVVTEKESSSQTIAEDHPMLDDPCHKSVEIKSEVHEVDGNDYVLSADGLYLMHKQLFQQRTDNKPSATAAESQAISNLPYIYLGTAAQSALQALSSIDDVETQNADSDAFAGRDDPASASSSGLVATVIADHQYSTETGQTQFGSGQQVSYLAPQNTVDSKVPMETDEGLESTMQSILSGMAHLESVVPVPIKLGSKKRTSSTGTKKVEVKQEPADHNAPVIPIVPLRTRSGRERKIKVKYSA</sequence>
<evidence type="ECO:0000256" key="1">
    <source>
        <dbReference type="ARBA" id="ARBA00004123"/>
    </source>
</evidence>
<dbReference type="GO" id="GO:0000981">
    <property type="term" value="F:DNA-binding transcription factor activity, RNA polymerase II-specific"/>
    <property type="evidence" value="ECO:0007669"/>
    <property type="project" value="TreeGrafter"/>
</dbReference>
<evidence type="ECO:0000256" key="5">
    <source>
        <dbReference type="ARBA" id="ARBA00022771"/>
    </source>
</evidence>
<evidence type="ECO:0000256" key="8">
    <source>
        <dbReference type="ARBA" id="ARBA00023125"/>
    </source>
</evidence>
<feature type="domain" description="C2H2-type" evidence="13">
    <location>
        <begin position="412"/>
        <end position="439"/>
    </location>
</feature>